<dbReference type="Proteomes" id="UP000095280">
    <property type="component" value="Unplaced"/>
</dbReference>
<evidence type="ECO:0000313" key="2">
    <source>
        <dbReference type="Proteomes" id="UP000095280"/>
    </source>
</evidence>
<dbReference type="WBParaSite" id="maker-uti_cns_0002148-snap-gene-0.29-mRNA-1">
    <property type="protein sequence ID" value="maker-uti_cns_0002148-snap-gene-0.29-mRNA-1"/>
    <property type="gene ID" value="maker-uti_cns_0002148-snap-gene-0.29"/>
</dbReference>
<sequence>MEMIEKERRIAMETQDKEKIGWVREKLERLDAAPGVLELKVESQSRGRKSKADSVGGAPAADVPQAASHGAGQLGPEIPICPKVKLRLLLILPGLCHRDMLSFNGNCYAVSKVRANVTAAMSSIRGDAQLASFSSMSEIRSLVAAKFRPDRQVRAPQFDSLCATKTPLRLSLANVTQQCWC</sequence>
<organism evidence="2 3">
    <name type="scientific">Macrostomum lignano</name>
    <dbReference type="NCBI Taxonomy" id="282301"/>
    <lineage>
        <taxon>Eukaryota</taxon>
        <taxon>Metazoa</taxon>
        <taxon>Spiralia</taxon>
        <taxon>Lophotrochozoa</taxon>
        <taxon>Platyhelminthes</taxon>
        <taxon>Rhabditophora</taxon>
        <taxon>Macrostomorpha</taxon>
        <taxon>Macrostomida</taxon>
        <taxon>Macrostomidae</taxon>
        <taxon>Macrostomum</taxon>
    </lineage>
</organism>
<protein>
    <submittedName>
        <fullName evidence="3">Uncharacterized protein</fullName>
    </submittedName>
</protein>
<keyword evidence="2" id="KW-1185">Reference proteome</keyword>
<dbReference type="AlphaFoldDB" id="A0A1I8GKI3"/>
<reference evidence="3" key="1">
    <citation type="submission" date="2016-11" db="UniProtKB">
        <authorList>
            <consortium name="WormBaseParasite"/>
        </authorList>
    </citation>
    <scope>IDENTIFICATION</scope>
</reference>
<evidence type="ECO:0000313" key="3">
    <source>
        <dbReference type="WBParaSite" id="maker-uti_cns_0002148-snap-gene-0.29-mRNA-1"/>
    </source>
</evidence>
<evidence type="ECO:0000256" key="1">
    <source>
        <dbReference type="SAM" id="MobiDB-lite"/>
    </source>
</evidence>
<proteinExistence type="predicted"/>
<name>A0A1I8GKI3_9PLAT</name>
<accession>A0A1I8GKI3</accession>
<feature type="region of interest" description="Disordered" evidence="1">
    <location>
        <begin position="41"/>
        <end position="69"/>
    </location>
</feature>